<evidence type="ECO:0000313" key="2">
    <source>
        <dbReference type="EMBL" id="AVX45084.1"/>
    </source>
</evidence>
<evidence type="ECO:0000256" key="1">
    <source>
        <dbReference type="SAM" id="SignalP"/>
    </source>
</evidence>
<evidence type="ECO:0000313" key="3">
    <source>
        <dbReference type="Proteomes" id="UP000241854"/>
    </source>
</evidence>
<proteinExistence type="predicted"/>
<feature type="chain" id="PRO_5015340690" evidence="1">
    <location>
        <begin position="19"/>
        <end position="306"/>
    </location>
</feature>
<dbReference type="AlphaFoldDB" id="A0A2R4P346"/>
<feature type="signal peptide" evidence="1">
    <location>
        <begin position="1"/>
        <end position="18"/>
    </location>
</feature>
<organism evidence="2 3">
    <name type="scientific">Campylobacter concisus</name>
    <dbReference type="NCBI Taxonomy" id="199"/>
    <lineage>
        <taxon>Bacteria</taxon>
        <taxon>Pseudomonadati</taxon>
        <taxon>Campylobacterota</taxon>
        <taxon>Epsilonproteobacteria</taxon>
        <taxon>Campylobacterales</taxon>
        <taxon>Campylobacteraceae</taxon>
        <taxon>Campylobacter</taxon>
    </lineage>
</organism>
<geneLocation type="plasmid" evidence="3">
    <name>picon</name>
</geneLocation>
<reference evidence="2 3" key="1">
    <citation type="journal article" date="2018" name="Emerg. Microbes Infect.">
        <title>Genomic analysis of oral Campylobacter concisus strains identified a potential bacterial molecular marker associated with active Crohn's disease.</title>
        <authorList>
            <person name="Liu F."/>
            <person name="Ma R."/>
            <person name="Tay C.Y.A."/>
            <person name="Octavia S."/>
            <person name="Lan R."/>
            <person name="Chung H.K.L."/>
            <person name="Riordan S.M."/>
            <person name="Grimm M.C."/>
            <person name="Leong R.W."/>
            <person name="Tanaka M.M."/>
            <person name="Connor S."/>
            <person name="Zhang L."/>
        </authorList>
    </citation>
    <scope>NUCLEOTIDE SEQUENCE [LARGE SCALE GENOMIC DNA]</scope>
    <source>
        <strain evidence="2 3">P2CDO4</strain>
        <plasmid evidence="2">pICON</plasmid>
    </source>
</reference>
<keyword evidence="1" id="KW-0732">Signal</keyword>
<dbReference type="RefSeq" id="WP_107917386.1">
    <property type="nucleotide sequence ID" value="NZ_CP021643.1"/>
</dbReference>
<sequence>MKSLKTLIAIAVATQLYAVDSDKMFNTQQQQQQQQYDQNGNPIQAINPAIPVETIQDNLRYANPQILKDRFELNINDNFAKGVVDKKDRYSKILTETLDLNLLIDASVKQLKNTDVIYIHPHFITTITLPEGTEIVYVKSSSDMDTFNFSNNLLFLQPSKDFVNGNMLITFRNNKNTFYTNIIIQKYTQQVYKDGSFNKYVIDDNYLSLNYRYVWNIKYNPLDVIKKYFQLNGDKIVSAFKKDGDYDVILLNGTTFYITRDAAFGQIDYKDVRFNVSQSYSYGDRSLKNQKVNSLNGFYPSTEFRK</sequence>
<name>A0A2R4P346_9BACT</name>
<dbReference type="EMBL" id="CP021643">
    <property type="protein sequence ID" value="AVX45084.1"/>
    <property type="molecule type" value="Genomic_DNA"/>
</dbReference>
<dbReference type="Proteomes" id="UP000241854">
    <property type="component" value="Plasmid pICON"/>
</dbReference>
<protein>
    <submittedName>
        <fullName evidence="2">Uncharacterized protein</fullName>
    </submittedName>
</protein>
<gene>
    <name evidence="2" type="ORF">CCS77_2078</name>
</gene>
<keyword evidence="2" id="KW-0614">Plasmid</keyword>
<accession>A0A2R4P346</accession>